<keyword evidence="6 11" id="KW-0547">Nucleotide-binding</keyword>
<feature type="domain" description="DALR anticodon binding" evidence="12">
    <location>
        <begin position="584"/>
        <end position="687"/>
    </location>
</feature>
<keyword evidence="5 11" id="KW-0436">Ligase</keyword>
<dbReference type="GO" id="GO:0005829">
    <property type="term" value="C:cytosol"/>
    <property type="evidence" value="ECO:0007669"/>
    <property type="project" value="TreeGrafter"/>
</dbReference>
<reference evidence="13 14" key="1">
    <citation type="submission" date="2020-01" db="EMBL/GenBank/DDBJ databases">
        <authorList>
            <person name="Chen J."/>
            <person name="Zhu S."/>
            <person name="Yang J."/>
        </authorList>
    </citation>
    <scope>NUCLEOTIDE SEQUENCE [LARGE SCALE GENOMIC DNA]</scope>
    <source>
        <strain evidence="13 14">345S023</strain>
    </source>
</reference>
<dbReference type="GO" id="GO:0004820">
    <property type="term" value="F:glycine-tRNA ligase activity"/>
    <property type="evidence" value="ECO:0007669"/>
    <property type="project" value="UniProtKB-UniRule"/>
</dbReference>
<accession>A0A7X5RKX7</accession>
<evidence type="ECO:0000256" key="4">
    <source>
        <dbReference type="ARBA" id="ARBA00022490"/>
    </source>
</evidence>
<comment type="similarity">
    <text evidence="2 11">Belongs to the class-II aminoacyl-tRNA synthetase family.</text>
</comment>
<gene>
    <name evidence="11 13" type="primary">glyS</name>
    <name evidence="13" type="ORF">GTH32_06685</name>
</gene>
<dbReference type="GO" id="GO:0006420">
    <property type="term" value="P:arginyl-tRNA aminoacylation"/>
    <property type="evidence" value="ECO:0007669"/>
    <property type="project" value="InterPro"/>
</dbReference>
<comment type="catalytic activity">
    <reaction evidence="10 11">
        <text>tRNA(Gly) + glycine + ATP = glycyl-tRNA(Gly) + AMP + diphosphate</text>
        <dbReference type="Rhea" id="RHEA:16013"/>
        <dbReference type="Rhea" id="RHEA-COMP:9664"/>
        <dbReference type="Rhea" id="RHEA-COMP:9683"/>
        <dbReference type="ChEBI" id="CHEBI:30616"/>
        <dbReference type="ChEBI" id="CHEBI:33019"/>
        <dbReference type="ChEBI" id="CHEBI:57305"/>
        <dbReference type="ChEBI" id="CHEBI:78442"/>
        <dbReference type="ChEBI" id="CHEBI:78522"/>
        <dbReference type="ChEBI" id="CHEBI:456215"/>
        <dbReference type="EC" id="6.1.1.14"/>
    </reaction>
</comment>
<dbReference type="InterPro" id="IPR008909">
    <property type="entry name" value="DALR_anticod-bd"/>
</dbReference>
<dbReference type="EC" id="6.1.1.14" evidence="11"/>
<dbReference type="SMART" id="SM00836">
    <property type="entry name" value="DALR_1"/>
    <property type="match status" value="1"/>
</dbReference>
<dbReference type="Proteomes" id="UP000470213">
    <property type="component" value="Unassembled WGS sequence"/>
</dbReference>
<evidence type="ECO:0000256" key="3">
    <source>
        <dbReference type="ARBA" id="ARBA00011209"/>
    </source>
</evidence>
<comment type="caution">
    <text evidence="13">The sequence shown here is derived from an EMBL/GenBank/DDBJ whole genome shotgun (WGS) entry which is preliminary data.</text>
</comment>
<dbReference type="PANTHER" id="PTHR30075">
    <property type="entry name" value="GLYCYL-TRNA SYNTHETASE"/>
    <property type="match status" value="1"/>
</dbReference>
<evidence type="ECO:0000256" key="7">
    <source>
        <dbReference type="ARBA" id="ARBA00022840"/>
    </source>
</evidence>
<keyword evidence="8 11" id="KW-0648">Protein biosynthesis</keyword>
<keyword evidence="7 11" id="KW-0067">ATP-binding</keyword>
<dbReference type="PROSITE" id="PS50861">
    <property type="entry name" value="AA_TRNA_LIGASE_II_GLYAB"/>
    <property type="match status" value="1"/>
</dbReference>
<dbReference type="GO" id="GO:0004814">
    <property type="term" value="F:arginine-tRNA ligase activity"/>
    <property type="evidence" value="ECO:0007669"/>
    <property type="project" value="InterPro"/>
</dbReference>
<evidence type="ECO:0000256" key="5">
    <source>
        <dbReference type="ARBA" id="ARBA00022598"/>
    </source>
</evidence>
<dbReference type="AlphaFoldDB" id="A0A7X5RKX7"/>
<dbReference type="Pfam" id="PF02092">
    <property type="entry name" value="tRNA_synt_2f"/>
    <property type="match status" value="1"/>
</dbReference>
<dbReference type="SUPFAM" id="SSF109604">
    <property type="entry name" value="HD-domain/PDEase-like"/>
    <property type="match status" value="1"/>
</dbReference>
<keyword evidence="14" id="KW-1185">Reference proteome</keyword>
<protein>
    <recommendedName>
        <fullName evidence="11">Glycine--tRNA ligase beta subunit</fullName>
        <ecNumber evidence="11">6.1.1.14</ecNumber>
    </recommendedName>
    <alternativeName>
        <fullName evidence="11">Glycyl-tRNA synthetase beta subunit</fullName>
        <shortName evidence="11">GlyRS</shortName>
    </alternativeName>
</protein>
<proteinExistence type="inferred from homology"/>
<evidence type="ECO:0000256" key="11">
    <source>
        <dbReference type="HAMAP-Rule" id="MF_00255"/>
    </source>
</evidence>
<evidence type="ECO:0000256" key="2">
    <source>
        <dbReference type="ARBA" id="ARBA00008226"/>
    </source>
</evidence>
<evidence type="ECO:0000256" key="6">
    <source>
        <dbReference type="ARBA" id="ARBA00022741"/>
    </source>
</evidence>
<dbReference type="PRINTS" id="PR01045">
    <property type="entry name" value="TRNASYNTHGB"/>
</dbReference>
<evidence type="ECO:0000256" key="9">
    <source>
        <dbReference type="ARBA" id="ARBA00023146"/>
    </source>
</evidence>
<dbReference type="Pfam" id="PF05746">
    <property type="entry name" value="DALR_1"/>
    <property type="match status" value="1"/>
</dbReference>
<evidence type="ECO:0000313" key="13">
    <source>
        <dbReference type="EMBL" id="NDV90885.1"/>
    </source>
</evidence>
<dbReference type="EMBL" id="JAAAWN010000006">
    <property type="protein sequence ID" value="NDV90885.1"/>
    <property type="molecule type" value="Genomic_DNA"/>
</dbReference>
<dbReference type="InterPro" id="IPR009080">
    <property type="entry name" value="tRNAsynth_Ia_anticodon-bd"/>
</dbReference>
<dbReference type="SUPFAM" id="SSF47323">
    <property type="entry name" value="Anticodon-binding domain of a subclass of class I aminoacyl-tRNA synthetases"/>
    <property type="match status" value="1"/>
</dbReference>
<dbReference type="GO" id="GO:0006426">
    <property type="term" value="P:glycyl-tRNA aminoacylation"/>
    <property type="evidence" value="ECO:0007669"/>
    <property type="project" value="UniProtKB-UniRule"/>
</dbReference>
<evidence type="ECO:0000313" key="14">
    <source>
        <dbReference type="Proteomes" id="UP000470213"/>
    </source>
</evidence>
<keyword evidence="9 11" id="KW-0030">Aminoacyl-tRNA synthetase</keyword>
<comment type="subcellular location">
    <subcellularLocation>
        <location evidence="1 11">Cytoplasm</location>
    </subcellularLocation>
</comment>
<evidence type="ECO:0000256" key="1">
    <source>
        <dbReference type="ARBA" id="ARBA00004496"/>
    </source>
</evidence>
<dbReference type="NCBIfam" id="TIGR00211">
    <property type="entry name" value="glyS"/>
    <property type="match status" value="1"/>
</dbReference>
<comment type="subunit">
    <text evidence="3 11">Tetramer of two alpha and two beta subunits.</text>
</comment>
<organism evidence="13 14">
    <name type="scientific">Alteromonas profundi</name>
    <dbReference type="NCBI Taxonomy" id="2696062"/>
    <lineage>
        <taxon>Bacteria</taxon>
        <taxon>Pseudomonadati</taxon>
        <taxon>Pseudomonadota</taxon>
        <taxon>Gammaproteobacteria</taxon>
        <taxon>Alteromonadales</taxon>
        <taxon>Alteromonadaceae</taxon>
        <taxon>Alteromonas/Salinimonas group</taxon>
        <taxon>Alteromonas</taxon>
    </lineage>
</organism>
<dbReference type="GO" id="GO:0005524">
    <property type="term" value="F:ATP binding"/>
    <property type="evidence" value="ECO:0007669"/>
    <property type="project" value="UniProtKB-UniRule"/>
</dbReference>
<dbReference type="PANTHER" id="PTHR30075:SF2">
    <property type="entry name" value="GLYCINE--TRNA LIGASE, CHLOROPLASTIC_MITOCHONDRIAL 2"/>
    <property type="match status" value="1"/>
</dbReference>
<keyword evidence="4 11" id="KW-0963">Cytoplasm</keyword>
<dbReference type="RefSeq" id="WP_163084464.1">
    <property type="nucleotide sequence ID" value="NZ_JAAAWN010000006.1"/>
</dbReference>
<dbReference type="HAMAP" id="MF_00255">
    <property type="entry name" value="Gly_tRNA_synth_beta"/>
    <property type="match status" value="1"/>
</dbReference>
<evidence type="ECO:0000259" key="12">
    <source>
        <dbReference type="SMART" id="SM00836"/>
    </source>
</evidence>
<sequence length="691" mass="75603">MRTENLLIELGTEELPPKSLKSLGQAFATQFESALLGADLQFDTVSWFAAPRRLAVYVSQLAEGQADKIVEKRGPAVSAAFDSEGAPTKAAMGWARGNGIAVEDAERLVTDKGEWLLHKAHVPGQSVTALLESLLNQAISKLPIPKPMRWGSYTTQFIRPVHTLTVLYGSEVVNLTALGMTSGRTLQGHRFHGEARFELDHADNYATALEAQYVVADFQARKDNVRQQLEDAASNLSLTPDYNEDLLEEIASLVEWPVVMQASFEKGFLDVPKEALIYTMKDDQKYVPLLDSNGYLSNQFLFVSNIESQDPSQVISGNEKVIRPRLADAEFFFNSDKKTTLASRLDSLDSVLFQKQLGTLKEKSTRISSLSGFIAKQIGADETLAERAGLLAKTDLMTHMVMEFPDVQGVMGKYYALNDGEDTSVADALYEQYLPRFAGDTLPQPGVSAAVALADKLDTLVGIFGIGQLPKGDKDPFALRRAAIGVLRIISELSLPLDLQTLVSKAGEVYGDKLSNKEYKQQVVDFVLGRFVALLQDQGVAIDVIQAVSARRPTEPADYLARIKAVASFKQLDEAEALAAANKRVANILAKQGDLVSGQSVNESLLTEPAEQALFSALKPAESVVENAVKTQDYSQILTTLATLRNDIDNFFDNVMVMSDDEATKINRLALLSLLRQLFLTTADVSLLTKA</sequence>
<evidence type="ECO:0000256" key="8">
    <source>
        <dbReference type="ARBA" id="ARBA00022917"/>
    </source>
</evidence>
<dbReference type="InterPro" id="IPR015944">
    <property type="entry name" value="Gly-tRNA-synth_bsu"/>
</dbReference>
<evidence type="ECO:0000256" key="10">
    <source>
        <dbReference type="ARBA" id="ARBA00047937"/>
    </source>
</evidence>
<name>A0A7X5RKX7_9ALTE</name>
<dbReference type="InterPro" id="IPR006194">
    <property type="entry name" value="Gly-tRNA-synth_heterodimer"/>
</dbReference>
<dbReference type="Gene3D" id="1.10.730.10">
    <property type="entry name" value="Isoleucyl-tRNA Synthetase, Domain 1"/>
    <property type="match status" value="1"/>
</dbReference>